<dbReference type="Proteomes" id="UP001571476">
    <property type="component" value="Unassembled WGS sequence"/>
</dbReference>
<organism evidence="1 2">
    <name type="scientific">Streptomyces aureus</name>
    <dbReference type="NCBI Taxonomy" id="193461"/>
    <lineage>
        <taxon>Bacteria</taxon>
        <taxon>Bacillati</taxon>
        <taxon>Actinomycetota</taxon>
        <taxon>Actinomycetes</taxon>
        <taxon>Kitasatosporales</taxon>
        <taxon>Streptomycetaceae</taxon>
        <taxon>Streptomyces</taxon>
    </lineage>
</organism>
<sequence length="108" mass="12517">METALATMRDLARFLVNERDKRDWALVDVHDTEAFWVIVPGGRKRRLTVLRQFLRFVRARKVVPVDPTLWGSKTRRCWSGSTRRGPAQQLIARDGAGFVAPWFSFRTS</sequence>
<evidence type="ECO:0000313" key="1">
    <source>
        <dbReference type="EMBL" id="MFA3835503.1"/>
    </source>
</evidence>
<keyword evidence="2" id="KW-1185">Reference proteome</keyword>
<accession>A0ABV4SAY6</accession>
<protein>
    <recommendedName>
        <fullName evidence="3">Integrase</fullName>
    </recommendedName>
</protein>
<gene>
    <name evidence="1" type="ORF">ACEG43_04780</name>
</gene>
<comment type="caution">
    <text evidence="1">The sequence shown here is derived from an EMBL/GenBank/DDBJ whole genome shotgun (WGS) entry which is preliminary data.</text>
</comment>
<dbReference type="EMBL" id="JBGOSP010000002">
    <property type="protein sequence ID" value="MFA3835503.1"/>
    <property type="molecule type" value="Genomic_DNA"/>
</dbReference>
<evidence type="ECO:0000313" key="2">
    <source>
        <dbReference type="Proteomes" id="UP001571476"/>
    </source>
</evidence>
<dbReference type="RefSeq" id="WP_372561498.1">
    <property type="nucleotide sequence ID" value="NZ_JBGOSP010000002.1"/>
</dbReference>
<evidence type="ECO:0008006" key="3">
    <source>
        <dbReference type="Google" id="ProtNLM"/>
    </source>
</evidence>
<reference evidence="1 2" key="1">
    <citation type="submission" date="2024-08" db="EMBL/GenBank/DDBJ databases">
        <title>Genome sequence of Streptomyces aureus CACIA-1.46HGO.</title>
        <authorList>
            <person name="Evangelista-Martinez Z."/>
        </authorList>
    </citation>
    <scope>NUCLEOTIDE SEQUENCE [LARGE SCALE GENOMIC DNA]</scope>
    <source>
        <strain evidence="1 2">CACIA-1.46HGO</strain>
    </source>
</reference>
<proteinExistence type="predicted"/>
<name>A0ABV4SAY6_9ACTN</name>